<evidence type="ECO:0000313" key="9">
    <source>
        <dbReference type="Proteomes" id="UP000321567"/>
    </source>
</evidence>
<dbReference type="InterPro" id="IPR008150">
    <property type="entry name" value="Phytoene_DH_bac_CS"/>
</dbReference>
<feature type="region of interest" description="Disordered" evidence="6">
    <location>
        <begin position="366"/>
        <end position="389"/>
    </location>
</feature>
<evidence type="ECO:0000256" key="4">
    <source>
        <dbReference type="ARBA" id="ARBA00023002"/>
    </source>
</evidence>
<keyword evidence="3 5" id="KW-0125">Carotenoid biosynthesis</keyword>
<dbReference type="Proteomes" id="UP000321567">
    <property type="component" value="Unassembled WGS sequence"/>
</dbReference>
<dbReference type="InterPro" id="IPR036188">
    <property type="entry name" value="FAD/NAD-bd_sf"/>
</dbReference>
<comment type="caution">
    <text evidence="8">The sequence shown here is derived from an EMBL/GenBank/DDBJ whole genome shotgun (WGS) entry which is preliminary data.</text>
</comment>
<dbReference type="GO" id="GO:0016117">
    <property type="term" value="P:carotenoid biosynthetic process"/>
    <property type="evidence" value="ECO:0007669"/>
    <property type="project" value="UniProtKB-KW"/>
</dbReference>
<dbReference type="PROSITE" id="PS00982">
    <property type="entry name" value="PHYTOENE_DH"/>
    <property type="match status" value="1"/>
</dbReference>
<proteinExistence type="inferred from homology"/>
<dbReference type="GO" id="GO:0016627">
    <property type="term" value="F:oxidoreductase activity, acting on the CH-CH group of donors"/>
    <property type="evidence" value="ECO:0007669"/>
    <property type="project" value="UniProtKB-ARBA"/>
</dbReference>
<evidence type="ECO:0000256" key="6">
    <source>
        <dbReference type="SAM" id="MobiDB-lite"/>
    </source>
</evidence>
<dbReference type="Pfam" id="PF01593">
    <property type="entry name" value="Amino_oxidase"/>
    <property type="match status" value="2"/>
</dbReference>
<dbReference type="Gene3D" id="3.50.50.60">
    <property type="entry name" value="FAD/NAD(P)-binding domain"/>
    <property type="match status" value="2"/>
</dbReference>
<evidence type="ECO:0000256" key="5">
    <source>
        <dbReference type="RuleBase" id="RU362075"/>
    </source>
</evidence>
<sequence length="520" mass="54617">MATRRVVVVGAGMGGLAAAVDLAARGVDVTVIEQAATPGGKMQAVPSALGPIDAGPTVLTMRWVFDQLFDDAGASLDATVALRPAEVLARHAWPDGARLDLLADPDQTEAAIAAFAGAAEARRFALFRARAREIYGLLEPTFIRAPRPSAAGLMRRVGARGLADMARIAPFTTLWKTLSDIFRDPRLRQLFGRYATYVGSSPFLAPATLMLIAHVEQEGVWLVEGGMVGLARALAGLAEAKGACVRLNTRVREIQVADGRVVGVALEDGEPVRADAVVVNADPGTLALGHLGAAVTRAAPPPALRERSLSALTWTMLAEAEGFPLSRHTVFFSADYGAEFKDLTDHQRVPPQPTVYICAPDRDGALTSGTTGTANPGAAPADKVSSDETRPSAERLFCLINAPALGDRAPLDQKEIAQCTARTLAQMERCGLRLRPQEETVRVTTPSDFERRFPGTGGALYGRATHGWAASFGRAAARTAVPGLYLAGGSAHPGAGVPMAALSGRLAATAVLSDLTSRVR</sequence>
<dbReference type="PANTHER" id="PTHR43734">
    <property type="entry name" value="PHYTOENE DESATURASE"/>
    <property type="match status" value="1"/>
</dbReference>
<feature type="domain" description="Amine oxidase" evidence="7">
    <location>
        <begin position="387"/>
        <end position="512"/>
    </location>
</feature>
<accession>A0A512H982</accession>
<comment type="similarity">
    <text evidence="2 5">Belongs to the carotenoid/retinoid oxidoreductase family.</text>
</comment>
<protein>
    <submittedName>
        <fullName evidence="8">Phytoene desaturase</fullName>
    </submittedName>
</protein>
<keyword evidence="9" id="KW-1185">Reference proteome</keyword>
<reference evidence="8 9" key="1">
    <citation type="submission" date="2019-07" db="EMBL/GenBank/DDBJ databases">
        <title>Whole genome shotgun sequence of Rhodospirillum oryzae NBRC 107573.</title>
        <authorList>
            <person name="Hosoyama A."/>
            <person name="Uohara A."/>
            <person name="Ohji S."/>
            <person name="Ichikawa N."/>
        </authorList>
    </citation>
    <scope>NUCLEOTIDE SEQUENCE [LARGE SCALE GENOMIC DNA]</scope>
    <source>
        <strain evidence="8 9">NBRC 107573</strain>
    </source>
</reference>
<evidence type="ECO:0000259" key="7">
    <source>
        <dbReference type="Pfam" id="PF01593"/>
    </source>
</evidence>
<feature type="compositionally biased region" description="Low complexity" evidence="6">
    <location>
        <begin position="367"/>
        <end position="381"/>
    </location>
</feature>
<evidence type="ECO:0000313" key="8">
    <source>
        <dbReference type="EMBL" id="GEO82019.1"/>
    </source>
</evidence>
<dbReference type="InterPro" id="IPR002937">
    <property type="entry name" value="Amino_oxidase"/>
</dbReference>
<organism evidence="8 9">
    <name type="scientific">Pararhodospirillum oryzae</name>
    <dbReference type="NCBI Taxonomy" id="478448"/>
    <lineage>
        <taxon>Bacteria</taxon>
        <taxon>Pseudomonadati</taxon>
        <taxon>Pseudomonadota</taxon>
        <taxon>Alphaproteobacteria</taxon>
        <taxon>Rhodospirillales</taxon>
        <taxon>Rhodospirillaceae</taxon>
        <taxon>Pararhodospirillum</taxon>
    </lineage>
</organism>
<dbReference type="NCBIfam" id="TIGR02734">
    <property type="entry name" value="crtI_fam"/>
    <property type="match status" value="1"/>
</dbReference>
<evidence type="ECO:0000256" key="3">
    <source>
        <dbReference type="ARBA" id="ARBA00022746"/>
    </source>
</evidence>
<dbReference type="OrthoDB" id="9774675at2"/>
<dbReference type="InterPro" id="IPR014105">
    <property type="entry name" value="Carotenoid/retinoid_OxRdtase"/>
</dbReference>
<keyword evidence="4 5" id="KW-0560">Oxidoreductase</keyword>
<comment type="pathway">
    <text evidence="1 5">Carotenoid biosynthesis.</text>
</comment>
<dbReference type="PANTHER" id="PTHR43734:SF7">
    <property type="entry name" value="4,4'-DIAPONEUROSPORENE OXYGENASE"/>
    <property type="match status" value="1"/>
</dbReference>
<gene>
    <name evidence="8" type="ORF">ROR02_21500</name>
</gene>
<dbReference type="AlphaFoldDB" id="A0A512H982"/>
<dbReference type="RefSeq" id="WP_147164035.1">
    <property type="nucleotide sequence ID" value="NZ_BJZO01000057.1"/>
</dbReference>
<evidence type="ECO:0000256" key="1">
    <source>
        <dbReference type="ARBA" id="ARBA00004829"/>
    </source>
</evidence>
<dbReference type="EMBL" id="BJZO01000057">
    <property type="protein sequence ID" value="GEO82019.1"/>
    <property type="molecule type" value="Genomic_DNA"/>
</dbReference>
<name>A0A512H982_9PROT</name>
<evidence type="ECO:0000256" key="2">
    <source>
        <dbReference type="ARBA" id="ARBA00006046"/>
    </source>
</evidence>
<feature type="domain" description="Amine oxidase" evidence="7">
    <location>
        <begin position="13"/>
        <end position="288"/>
    </location>
</feature>
<dbReference type="SUPFAM" id="SSF51905">
    <property type="entry name" value="FAD/NAD(P)-binding domain"/>
    <property type="match status" value="1"/>
</dbReference>